<dbReference type="PROSITE" id="PS51450">
    <property type="entry name" value="LRR"/>
    <property type="match status" value="2"/>
</dbReference>
<dbReference type="InterPro" id="IPR045081">
    <property type="entry name" value="AN32"/>
</dbReference>
<evidence type="ECO:0000256" key="1">
    <source>
        <dbReference type="ARBA" id="ARBA00022614"/>
    </source>
</evidence>
<dbReference type="InterPro" id="IPR001611">
    <property type="entry name" value="Leu-rich_rpt"/>
</dbReference>
<dbReference type="PANTHER" id="PTHR11375">
    <property type="entry name" value="ACIDIC LEUCINE-RICH NUCLEAR PHOSPHOPROTEIN 32"/>
    <property type="match status" value="1"/>
</dbReference>
<dbReference type="InterPro" id="IPR032675">
    <property type="entry name" value="LRR_dom_sf"/>
</dbReference>
<dbReference type="EMBL" id="GIIL01004151">
    <property type="protein sequence ID" value="NOV47877.1"/>
    <property type="molecule type" value="Transcribed_RNA"/>
</dbReference>
<dbReference type="Pfam" id="PF14580">
    <property type="entry name" value="LRR_9"/>
    <property type="match status" value="1"/>
</dbReference>
<accession>A0A6M2DSU3</accession>
<dbReference type="FunFam" id="3.80.10.10:FF:000131">
    <property type="entry name" value="acidic leucine-rich nuclear phosphoprotein 32-related protein-like"/>
    <property type="match status" value="1"/>
</dbReference>
<evidence type="ECO:0000256" key="2">
    <source>
        <dbReference type="ARBA" id="ARBA00022737"/>
    </source>
</evidence>
<evidence type="ECO:0000256" key="3">
    <source>
        <dbReference type="ARBA" id="ARBA00025777"/>
    </source>
</evidence>
<name>A0A6M2DSU3_XENCH</name>
<evidence type="ECO:0000313" key="5">
    <source>
        <dbReference type="EMBL" id="NOV47877.1"/>
    </source>
</evidence>
<dbReference type="SMART" id="SM00365">
    <property type="entry name" value="LRR_SD22"/>
    <property type="match status" value="4"/>
</dbReference>
<comment type="similarity">
    <text evidence="3">Belongs to the ANP32 family.</text>
</comment>
<feature type="region of interest" description="Disordered" evidence="4">
    <location>
        <begin position="149"/>
        <end position="266"/>
    </location>
</feature>
<dbReference type="Gene3D" id="3.80.10.10">
    <property type="entry name" value="Ribonuclease Inhibitor"/>
    <property type="match status" value="1"/>
</dbReference>
<organism evidence="5">
    <name type="scientific">Xenopsylla cheopis</name>
    <name type="common">Oriental rat flea</name>
    <name type="synonym">Pulex cheopis</name>
    <dbReference type="NCBI Taxonomy" id="163159"/>
    <lineage>
        <taxon>Eukaryota</taxon>
        <taxon>Metazoa</taxon>
        <taxon>Ecdysozoa</taxon>
        <taxon>Arthropoda</taxon>
        <taxon>Hexapoda</taxon>
        <taxon>Insecta</taxon>
        <taxon>Pterygota</taxon>
        <taxon>Neoptera</taxon>
        <taxon>Endopterygota</taxon>
        <taxon>Siphonaptera</taxon>
        <taxon>Pulicidae</taxon>
        <taxon>Xenopsyllinae</taxon>
        <taxon>Xenopsylla</taxon>
    </lineage>
</organism>
<sequence>MEKRIELEKRGRNPNEITELNLDNCRSTTIIGLTDEFTNLKSLSLINVGLTSLKGFPKLPNLKRLELSDNRISVGLNLLHTSPKLTHLNLSGNKIKDLETLQPLKELTNLKNLDLYNNEVTSIEDYKVKVFELIPSLKYLDGFDLDNEEDESEVEFFDDEEENGNEDDDETDESDEDSSEYYEEGSGRNNELGLSAVFDDNVLDMSDETDYEAGEEGNEEEDDEDGIEEEEEEDEAEEDQAATAEANDADSPARGKKRKLEDGETN</sequence>
<dbReference type="InterPro" id="IPR001579">
    <property type="entry name" value="Glyco_hydro_18_chit_AS"/>
</dbReference>
<dbReference type="SUPFAM" id="SSF52058">
    <property type="entry name" value="L domain-like"/>
    <property type="match status" value="1"/>
</dbReference>
<dbReference type="PANTHER" id="PTHR11375:SF0">
    <property type="entry name" value="ACIDIC LEUCINE-RICH NUCLEAR PHOSPHOPROTEIN 32 FAMILY MEMBER A"/>
    <property type="match status" value="1"/>
</dbReference>
<protein>
    <submittedName>
        <fullName evidence="5">Putative leucine-rich acidic nuclear protein</fullName>
    </submittedName>
</protein>
<evidence type="ECO:0000256" key="4">
    <source>
        <dbReference type="SAM" id="MobiDB-lite"/>
    </source>
</evidence>
<proteinExistence type="inferred from homology"/>
<dbReference type="PROSITE" id="PS01095">
    <property type="entry name" value="GH18_1"/>
    <property type="match status" value="1"/>
</dbReference>
<dbReference type="GO" id="GO:0042393">
    <property type="term" value="F:histone binding"/>
    <property type="evidence" value="ECO:0007669"/>
    <property type="project" value="TreeGrafter"/>
</dbReference>
<keyword evidence="1" id="KW-0433">Leucine-rich repeat</keyword>
<dbReference type="GO" id="GO:0004553">
    <property type="term" value="F:hydrolase activity, hydrolyzing O-glycosyl compounds"/>
    <property type="evidence" value="ECO:0007669"/>
    <property type="project" value="InterPro"/>
</dbReference>
<feature type="compositionally biased region" description="Acidic residues" evidence="4">
    <location>
        <begin position="201"/>
        <end position="240"/>
    </location>
</feature>
<feature type="compositionally biased region" description="Acidic residues" evidence="4">
    <location>
        <begin position="149"/>
        <end position="183"/>
    </location>
</feature>
<dbReference type="GO" id="GO:0005634">
    <property type="term" value="C:nucleus"/>
    <property type="evidence" value="ECO:0007669"/>
    <property type="project" value="TreeGrafter"/>
</dbReference>
<reference evidence="5" key="1">
    <citation type="submission" date="2020-03" db="EMBL/GenBank/DDBJ databases">
        <title>Transcriptomic Profiling of the Digestive Tract of the Rat Flea, Xenopsylla cheopis, Following Blood Feeding and Infection with Yersinia pestis.</title>
        <authorList>
            <person name="Bland D.M."/>
            <person name="Martens C.A."/>
            <person name="Virtaneva K."/>
            <person name="Kanakabandi K."/>
            <person name="Long D."/>
            <person name="Rosenke R."/>
            <person name="Saturday G.A."/>
            <person name="Hoyt F.H."/>
            <person name="Bruno D.P."/>
            <person name="Ribeiro J.M.C."/>
            <person name="Hinnebusch J."/>
        </authorList>
    </citation>
    <scope>NUCLEOTIDE SEQUENCE</scope>
</reference>
<dbReference type="AlphaFoldDB" id="A0A6M2DSU3"/>
<dbReference type="GO" id="GO:0005975">
    <property type="term" value="P:carbohydrate metabolic process"/>
    <property type="evidence" value="ECO:0007669"/>
    <property type="project" value="InterPro"/>
</dbReference>
<keyword evidence="2" id="KW-0677">Repeat</keyword>
<feature type="compositionally biased region" description="Low complexity" evidence="4">
    <location>
        <begin position="241"/>
        <end position="250"/>
    </location>
</feature>